<comment type="caution">
    <text evidence="2">The sequence shown here is derived from an EMBL/GenBank/DDBJ whole genome shotgun (WGS) entry which is preliminary data.</text>
</comment>
<evidence type="ECO:0000259" key="1">
    <source>
        <dbReference type="Pfam" id="PF20240"/>
    </source>
</evidence>
<sequence length="164" mass="17536">MGLALASGAPHPRLRPYVERYVGYEEDAGSLLRRREMPGAHVVLVVGWGDPLDVVDPRGTGAYGVTSFTAGLYDSYVVTSTAGVGRGVQLMLEPPVAGRILGVPAGELTNRAVALDDLPGGWMRGLRERLAEAPDWRSRFAVLDQAIGARLDASTAPDPRVEWA</sequence>
<feature type="domain" description="DUF6597" evidence="1">
    <location>
        <begin position="9"/>
        <end position="113"/>
    </location>
</feature>
<dbReference type="AlphaFoldDB" id="A0A6V8KSU2"/>
<organism evidence="2 3">
    <name type="scientific">Phytohabitans rumicis</name>
    <dbReference type="NCBI Taxonomy" id="1076125"/>
    <lineage>
        <taxon>Bacteria</taxon>
        <taxon>Bacillati</taxon>
        <taxon>Actinomycetota</taxon>
        <taxon>Actinomycetes</taxon>
        <taxon>Micromonosporales</taxon>
        <taxon>Micromonosporaceae</taxon>
    </lineage>
</organism>
<reference evidence="2 3" key="1">
    <citation type="submission" date="2020-03" db="EMBL/GenBank/DDBJ databases">
        <title>Whole genome shotgun sequence of Phytohabitans rumicis NBRC 108638.</title>
        <authorList>
            <person name="Komaki H."/>
            <person name="Tamura T."/>
        </authorList>
    </citation>
    <scope>NUCLEOTIDE SEQUENCE [LARGE SCALE GENOMIC DNA]</scope>
    <source>
        <strain evidence="2 3">NBRC 108638</strain>
    </source>
</reference>
<keyword evidence="3" id="KW-1185">Reference proteome</keyword>
<dbReference type="EMBL" id="BLPG01000001">
    <property type="protein sequence ID" value="GFJ88213.1"/>
    <property type="molecule type" value="Genomic_DNA"/>
</dbReference>
<dbReference type="Proteomes" id="UP000482960">
    <property type="component" value="Unassembled WGS sequence"/>
</dbReference>
<evidence type="ECO:0000313" key="2">
    <source>
        <dbReference type="EMBL" id="GFJ88213.1"/>
    </source>
</evidence>
<protein>
    <recommendedName>
        <fullName evidence="1">DUF6597 domain-containing protein</fullName>
    </recommendedName>
</protein>
<name>A0A6V8KSU2_9ACTN</name>
<gene>
    <name evidence="2" type="ORF">Prum_018550</name>
</gene>
<accession>A0A6V8KSU2</accession>
<reference evidence="2 3" key="2">
    <citation type="submission" date="2020-03" db="EMBL/GenBank/DDBJ databases">
        <authorList>
            <person name="Ichikawa N."/>
            <person name="Kimura A."/>
            <person name="Kitahashi Y."/>
            <person name="Uohara A."/>
        </authorList>
    </citation>
    <scope>NUCLEOTIDE SEQUENCE [LARGE SCALE GENOMIC DNA]</scope>
    <source>
        <strain evidence="2 3">NBRC 108638</strain>
    </source>
</reference>
<proteinExistence type="predicted"/>
<dbReference type="Pfam" id="PF20240">
    <property type="entry name" value="DUF6597"/>
    <property type="match status" value="1"/>
</dbReference>
<evidence type="ECO:0000313" key="3">
    <source>
        <dbReference type="Proteomes" id="UP000482960"/>
    </source>
</evidence>
<dbReference type="InterPro" id="IPR046532">
    <property type="entry name" value="DUF6597"/>
</dbReference>
<dbReference type="RefSeq" id="WP_246277755.1">
    <property type="nucleotide sequence ID" value="NZ_BAABJB010000006.1"/>
</dbReference>